<dbReference type="Gene3D" id="3.30.70.2190">
    <property type="match status" value="1"/>
</dbReference>
<dbReference type="InterPro" id="IPR016167">
    <property type="entry name" value="FAD-bd_PCMH_sub1"/>
</dbReference>
<dbReference type="PANTHER" id="PTHR43716">
    <property type="entry name" value="D-2-HYDROXYGLUTARATE DEHYDROGENASE, MITOCHONDRIAL"/>
    <property type="match status" value="1"/>
</dbReference>
<evidence type="ECO:0000313" key="12">
    <source>
        <dbReference type="WBParaSite" id="SVE_1922100.1"/>
    </source>
</evidence>
<accession>A0A0K0G3C0</accession>
<evidence type="ECO:0000256" key="7">
    <source>
        <dbReference type="ARBA" id="ARBA00039639"/>
    </source>
</evidence>
<dbReference type="InterPro" id="IPR016166">
    <property type="entry name" value="FAD-bd_PCMH"/>
</dbReference>
<proteinExistence type="inferred from homology"/>
<dbReference type="EC" id="1.1.99.39" evidence="6"/>
<comment type="similarity">
    <text evidence="2">Belongs to the FAD-binding oxidoreductase/transferase type 4 family.</text>
</comment>
<evidence type="ECO:0000256" key="8">
    <source>
        <dbReference type="ARBA" id="ARBA00045410"/>
    </source>
</evidence>
<comment type="function">
    <text evidence="8">Catalyzes the oxidation of D-2-hydroxyglutarate (D-2-HG) to alpha-ketoglutarate. Also catalyzes the oxidation of other D-2-hydroxyacids, such as D-malate (D-MAL) and D-lactate (D-LAC). Exhibits high activities towards D-2-HG and D-MAL but a very weak activity towards D-LAC.</text>
</comment>
<dbReference type="Gene3D" id="3.30.465.10">
    <property type="match status" value="1"/>
</dbReference>
<dbReference type="Pfam" id="PF02913">
    <property type="entry name" value="FAD-oxidase_C"/>
    <property type="match status" value="1"/>
</dbReference>
<evidence type="ECO:0000259" key="10">
    <source>
        <dbReference type="PROSITE" id="PS51387"/>
    </source>
</evidence>
<keyword evidence="3" id="KW-0285">Flavoprotein</keyword>
<sequence length="491" mass="55442">MMLRNSVKSSLNLRNCHTLLKKRTFKEITNNDISNFRKIIGDNYVKENNIDSYNEDWMKWYKGKSKCVLLPKCMEEISEIVKYCYKENIAIVPQSGNTGLVGGSIPMFDETILSLKRLRNNFTFDQTSGIVECDAGYILEEINDKLKEHGYMMPIDLGAKGSCFIGGNVATCAGGIRLIKFGNIHANILGLDAVIGDKNGSILRMGSSLRKDNTDLHLTHLFVGSEGQLGIIGNVKILAVPYPNGISTSLLSVNTFDECKKVLQIAKSQLGENLTSFEFLDSDTLQCVNEFSKVPIPFNKIPRFALVIECTSSEEDISSKKMENFLSICYDKNLVDDGIMTNGFNEGRGIWNIRESAPLSVTKEGYVYKYDMSLPIDYFYELNNTMKKYLNDDKEELGILRICSYGHLGDGNVHFNIISKHSTYDIYNRVHPYIYKWIVDHKGSISAEHGIGQLKQKYMSIGKDSTQMSISRSIKNLFDPKGIFNPYKFIN</sequence>
<dbReference type="SUPFAM" id="SSF56176">
    <property type="entry name" value="FAD-binding/transporter-associated domain-like"/>
    <property type="match status" value="1"/>
</dbReference>
<dbReference type="WBParaSite" id="SVE_1922100.1">
    <property type="protein sequence ID" value="SVE_1922100.1"/>
    <property type="gene ID" value="SVE_1922100"/>
</dbReference>
<dbReference type="InterPro" id="IPR051264">
    <property type="entry name" value="FAD-oxidored/transferase_4"/>
</dbReference>
<evidence type="ECO:0000256" key="2">
    <source>
        <dbReference type="ARBA" id="ARBA00008000"/>
    </source>
</evidence>
<dbReference type="Proteomes" id="UP000035680">
    <property type="component" value="Unassembled WGS sequence"/>
</dbReference>
<keyword evidence="11" id="KW-1185">Reference proteome</keyword>
<comment type="cofactor">
    <cofactor evidence="1">
        <name>FAD</name>
        <dbReference type="ChEBI" id="CHEBI:57692"/>
    </cofactor>
</comment>
<dbReference type="SUPFAM" id="SSF55103">
    <property type="entry name" value="FAD-linked oxidases, C-terminal domain"/>
    <property type="match status" value="1"/>
</dbReference>
<evidence type="ECO:0000256" key="4">
    <source>
        <dbReference type="ARBA" id="ARBA00022827"/>
    </source>
</evidence>
<name>A0A0K0G3C0_STRVS</name>
<evidence type="ECO:0000256" key="1">
    <source>
        <dbReference type="ARBA" id="ARBA00001974"/>
    </source>
</evidence>
<keyword evidence="5" id="KW-0560">Oxidoreductase</keyword>
<organism evidence="11 12">
    <name type="scientific">Strongyloides venezuelensis</name>
    <name type="common">Threadworm</name>
    <dbReference type="NCBI Taxonomy" id="75913"/>
    <lineage>
        <taxon>Eukaryota</taxon>
        <taxon>Metazoa</taxon>
        <taxon>Ecdysozoa</taxon>
        <taxon>Nematoda</taxon>
        <taxon>Chromadorea</taxon>
        <taxon>Rhabditida</taxon>
        <taxon>Tylenchina</taxon>
        <taxon>Panagrolaimomorpha</taxon>
        <taxon>Strongyloidoidea</taxon>
        <taxon>Strongyloididae</taxon>
        <taxon>Strongyloides</taxon>
    </lineage>
</organism>
<dbReference type="FunFam" id="3.30.43.10:FF:000011">
    <property type="entry name" value="D-lactate dehydrogenase (Cytochrome)"/>
    <property type="match status" value="1"/>
</dbReference>
<dbReference type="InterPro" id="IPR004113">
    <property type="entry name" value="FAD-bd_oxidored_4_C"/>
</dbReference>
<evidence type="ECO:0000256" key="9">
    <source>
        <dbReference type="ARBA" id="ARBA00049267"/>
    </source>
</evidence>
<reference evidence="11" key="1">
    <citation type="submission" date="2014-07" db="EMBL/GenBank/DDBJ databases">
        <authorList>
            <person name="Martin A.A"/>
            <person name="De Silva N."/>
        </authorList>
    </citation>
    <scope>NUCLEOTIDE SEQUENCE</scope>
</reference>
<protein>
    <recommendedName>
        <fullName evidence="7">D-2-hydroxyglutarate dehydrogenase, mitochondrial</fullName>
        <ecNumber evidence="6">1.1.99.39</ecNumber>
    </recommendedName>
</protein>
<dbReference type="Gene3D" id="3.30.70.2740">
    <property type="match status" value="1"/>
</dbReference>
<keyword evidence="4" id="KW-0274">FAD</keyword>
<dbReference type="InterPro" id="IPR016164">
    <property type="entry name" value="FAD-linked_Oxase-like_C"/>
</dbReference>
<dbReference type="GO" id="GO:0051990">
    <property type="term" value="F:(R)-2-hydroxyglutarate dehydrogenase activity"/>
    <property type="evidence" value="ECO:0007669"/>
    <property type="project" value="UniProtKB-EC"/>
</dbReference>
<evidence type="ECO:0000256" key="3">
    <source>
        <dbReference type="ARBA" id="ARBA00022630"/>
    </source>
</evidence>
<evidence type="ECO:0000313" key="11">
    <source>
        <dbReference type="Proteomes" id="UP000035680"/>
    </source>
</evidence>
<dbReference type="InterPro" id="IPR006094">
    <property type="entry name" value="Oxid_FAD_bind_N"/>
</dbReference>
<dbReference type="AlphaFoldDB" id="A0A0K0G3C0"/>
<dbReference type="GO" id="GO:0071949">
    <property type="term" value="F:FAD binding"/>
    <property type="evidence" value="ECO:0007669"/>
    <property type="project" value="InterPro"/>
</dbReference>
<dbReference type="FunFam" id="1.10.45.10:FF:000001">
    <property type="entry name" value="D-lactate dehydrogenase mitochondrial"/>
    <property type="match status" value="1"/>
</dbReference>
<dbReference type="InterPro" id="IPR036318">
    <property type="entry name" value="FAD-bd_PCMH-like_sf"/>
</dbReference>
<comment type="catalytic activity">
    <reaction evidence="9">
        <text>(R)-malate + A = oxaloacetate + AH2</text>
        <dbReference type="Rhea" id="RHEA:67460"/>
        <dbReference type="ChEBI" id="CHEBI:13193"/>
        <dbReference type="ChEBI" id="CHEBI:15588"/>
        <dbReference type="ChEBI" id="CHEBI:16452"/>
        <dbReference type="ChEBI" id="CHEBI:17499"/>
    </reaction>
    <physiologicalReaction direction="left-to-right" evidence="9">
        <dbReference type="Rhea" id="RHEA:67461"/>
    </physiologicalReaction>
</comment>
<dbReference type="Gene3D" id="3.30.43.10">
    <property type="entry name" value="Uridine Diphospho-n-acetylenolpyruvylglucosamine Reductase, domain 2"/>
    <property type="match status" value="1"/>
</dbReference>
<evidence type="ECO:0000256" key="5">
    <source>
        <dbReference type="ARBA" id="ARBA00023002"/>
    </source>
</evidence>
<dbReference type="Pfam" id="PF01565">
    <property type="entry name" value="FAD_binding_4"/>
    <property type="match status" value="1"/>
</dbReference>
<dbReference type="InterPro" id="IPR016171">
    <property type="entry name" value="Vanillyl_alc_oxidase_C-sub2"/>
</dbReference>
<dbReference type="PANTHER" id="PTHR43716:SF1">
    <property type="entry name" value="D-2-HYDROXYGLUTARATE DEHYDROGENASE, MITOCHONDRIAL"/>
    <property type="match status" value="1"/>
</dbReference>
<dbReference type="PROSITE" id="PS51387">
    <property type="entry name" value="FAD_PCMH"/>
    <property type="match status" value="1"/>
</dbReference>
<feature type="domain" description="FAD-binding PCMH-type" evidence="10">
    <location>
        <begin position="61"/>
        <end position="242"/>
    </location>
</feature>
<reference evidence="12" key="2">
    <citation type="submission" date="2015-08" db="UniProtKB">
        <authorList>
            <consortium name="WormBaseParasite"/>
        </authorList>
    </citation>
    <scope>IDENTIFICATION</scope>
</reference>
<evidence type="ECO:0000256" key="6">
    <source>
        <dbReference type="ARBA" id="ARBA00039003"/>
    </source>
</evidence>
<dbReference type="STRING" id="75913.A0A0K0G3C0"/>
<dbReference type="GO" id="GO:0005739">
    <property type="term" value="C:mitochondrion"/>
    <property type="evidence" value="ECO:0007669"/>
    <property type="project" value="TreeGrafter"/>
</dbReference>
<dbReference type="InterPro" id="IPR016169">
    <property type="entry name" value="FAD-bd_PCMH_sub2"/>
</dbReference>
<dbReference type="Gene3D" id="1.10.45.10">
    <property type="entry name" value="Vanillyl-alcohol Oxidase, Chain A, domain 4"/>
    <property type="match status" value="1"/>
</dbReference>